<dbReference type="InterPro" id="IPR050407">
    <property type="entry name" value="Geranylgeranyl_reductase"/>
</dbReference>
<evidence type="ECO:0000313" key="2">
    <source>
        <dbReference type="Proteomes" id="UP000683575"/>
    </source>
</evidence>
<gene>
    <name evidence="1" type="ORF">KRR39_21815</name>
</gene>
<protein>
    <submittedName>
        <fullName evidence="1">NAD(P)/FAD-dependent oxidoreductase</fullName>
    </submittedName>
</protein>
<reference evidence="1" key="1">
    <citation type="submission" date="2021-06" db="EMBL/GenBank/DDBJ databases">
        <title>Complete genome sequence of Nocardioides sp. G188.</title>
        <authorList>
            <person name="Im W.-T."/>
        </authorList>
    </citation>
    <scope>NUCLEOTIDE SEQUENCE</scope>
    <source>
        <strain evidence="1">G188</strain>
    </source>
</reference>
<dbReference type="PANTHER" id="PTHR42685">
    <property type="entry name" value="GERANYLGERANYL DIPHOSPHATE REDUCTASE"/>
    <property type="match status" value="1"/>
</dbReference>
<name>A0A975SXX5_9ACTN</name>
<dbReference type="EMBL" id="CP077062">
    <property type="protein sequence ID" value="QWZ07967.1"/>
    <property type="molecule type" value="Genomic_DNA"/>
</dbReference>
<dbReference type="RefSeq" id="WP_216939477.1">
    <property type="nucleotide sequence ID" value="NZ_CP077062.1"/>
</dbReference>
<dbReference type="PANTHER" id="PTHR42685:SF19">
    <property type="entry name" value="POSSIBLE OXIDOREDUCTASE"/>
    <property type="match status" value="1"/>
</dbReference>
<dbReference type="KEGG" id="nps:KRR39_21815"/>
<dbReference type="Proteomes" id="UP000683575">
    <property type="component" value="Chromosome"/>
</dbReference>
<accession>A0A975SXX5</accession>
<keyword evidence="2" id="KW-1185">Reference proteome</keyword>
<sequence>MRDLVVAGGGPIGLVTALYAARAGLDVVVLEPRKGVIDKACGEGLMPAAVSDLLDLGVTLEGRPLEGIRYVDGSHAVDASFRCGAGRGVRRTALLRALQGAVLLAGIPVEQRAVRNVVDAGDHVLVDGEPTRHLVAADGLHSPIRRMLGLEAPAGTARRYGQRAHVAVPPWSGFVEVHWSRVGEAYVTPVADGLVGIAVLTDRRATFAELLSAFSTLAPHLDGHPMTRVRGAGPLRQRSTRRVQGRVLLVGDSAGYVDALTGEGIAIGIAQARAAVAAIAAGHAGRYERDWRRVTRRHDLLTQGLLTVTRHRALRSRIVPAAAALPWVFDAAVNQLARPA</sequence>
<evidence type="ECO:0000313" key="1">
    <source>
        <dbReference type="EMBL" id="QWZ07967.1"/>
    </source>
</evidence>
<dbReference type="AlphaFoldDB" id="A0A975SXX5"/>
<organism evidence="1 2">
    <name type="scientific">Nocardioides panacis</name>
    <dbReference type="NCBI Taxonomy" id="2849501"/>
    <lineage>
        <taxon>Bacteria</taxon>
        <taxon>Bacillati</taxon>
        <taxon>Actinomycetota</taxon>
        <taxon>Actinomycetes</taxon>
        <taxon>Propionibacteriales</taxon>
        <taxon>Nocardioidaceae</taxon>
        <taxon>Nocardioides</taxon>
    </lineage>
</organism>
<proteinExistence type="predicted"/>